<sequence length="188" mass="20831">MGRAWTCFPSWSFGDRGVRQSDARARPWTRGGGPRRHTTTTTGLLVCLGNVHLAGIAHSKPFGVSPCSHCAKQAFWATRFSARPFGARGKEPDTLTTHTPLIRHHGLQTQHARTNSPPHALEHAGKRKHTGVPSQLRWAGFGGSDEEHSRDSPRREVLWAIIEQPHRLRLSNPHSKTNTASGTVLRRP</sequence>
<dbReference type="GeneID" id="127744671"/>
<organism evidence="2 3">
    <name type="scientific">Arachis duranensis</name>
    <name type="common">Wild peanut</name>
    <dbReference type="NCBI Taxonomy" id="130453"/>
    <lineage>
        <taxon>Eukaryota</taxon>
        <taxon>Viridiplantae</taxon>
        <taxon>Streptophyta</taxon>
        <taxon>Embryophyta</taxon>
        <taxon>Tracheophyta</taxon>
        <taxon>Spermatophyta</taxon>
        <taxon>Magnoliopsida</taxon>
        <taxon>eudicotyledons</taxon>
        <taxon>Gunneridae</taxon>
        <taxon>Pentapetalae</taxon>
        <taxon>rosids</taxon>
        <taxon>fabids</taxon>
        <taxon>Fabales</taxon>
        <taxon>Fabaceae</taxon>
        <taxon>Papilionoideae</taxon>
        <taxon>50 kb inversion clade</taxon>
        <taxon>dalbergioids sensu lato</taxon>
        <taxon>Dalbergieae</taxon>
        <taxon>Pterocarpus clade</taxon>
        <taxon>Arachis</taxon>
    </lineage>
</organism>
<reference evidence="3" key="1">
    <citation type="submission" date="2025-08" db="UniProtKB">
        <authorList>
            <consortium name="RefSeq"/>
        </authorList>
    </citation>
    <scope>IDENTIFICATION</scope>
    <source>
        <tissue evidence="3">Whole plant</tissue>
    </source>
</reference>
<dbReference type="RefSeq" id="XP_052112756.1">
    <property type="nucleotide sequence ID" value="XM_052256796.1"/>
</dbReference>
<name>A0A9C6WK65_ARADU</name>
<dbReference type="KEGG" id="adu:127744671"/>
<feature type="compositionally biased region" description="Polar residues" evidence="1">
    <location>
        <begin position="172"/>
        <end position="182"/>
    </location>
</feature>
<evidence type="ECO:0000313" key="2">
    <source>
        <dbReference type="Proteomes" id="UP000515211"/>
    </source>
</evidence>
<gene>
    <name evidence="3" type="primary">LOC127744671</name>
</gene>
<feature type="region of interest" description="Disordered" evidence="1">
    <location>
        <begin position="169"/>
        <end position="188"/>
    </location>
</feature>
<accession>A0A9C6WK65</accession>
<evidence type="ECO:0000313" key="3">
    <source>
        <dbReference type="RefSeq" id="XP_052112756.1"/>
    </source>
</evidence>
<dbReference type="Proteomes" id="UP000515211">
    <property type="component" value="Unplaced"/>
</dbReference>
<dbReference type="AlphaFoldDB" id="A0A9C6WK65"/>
<protein>
    <submittedName>
        <fullName evidence="3">Uncharacterized protein LOC127744671</fullName>
    </submittedName>
</protein>
<proteinExistence type="predicted"/>
<feature type="region of interest" description="Disordered" evidence="1">
    <location>
        <begin position="109"/>
        <end position="152"/>
    </location>
</feature>
<keyword evidence="2" id="KW-1185">Reference proteome</keyword>
<evidence type="ECO:0000256" key="1">
    <source>
        <dbReference type="SAM" id="MobiDB-lite"/>
    </source>
</evidence>